<name>A0A8J3CRJ7_9PROT</name>
<accession>A0A8J3CRJ7</accession>
<evidence type="ECO:0000313" key="1">
    <source>
        <dbReference type="EMBL" id="GHA90973.1"/>
    </source>
</evidence>
<organism evidence="1 2">
    <name type="scientific">Algimonas arctica</name>
    <dbReference type="NCBI Taxonomy" id="1479486"/>
    <lineage>
        <taxon>Bacteria</taxon>
        <taxon>Pseudomonadati</taxon>
        <taxon>Pseudomonadota</taxon>
        <taxon>Alphaproteobacteria</taxon>
        <taxon>Maricaulales</taxon>
        <taxon>Robiginitomaculaceae</taxon>
        <taxon>Algimonas</taxon>
    </lineage>
</organism>
<dbReference type="AlphaFoldDB" id="A0A8J3CRJ7"/>
<proteinExistence type="predicted"/>
<reference evidence="1" key="1">
    <citation type="journal article" date="2014" name="Int. J. Syst. Evol. Microbiol.">
        <title>Complete genome sequence of Corynebacterium casei LMG S-19264T (=DSM 44701T), isolated from a smear-ripened cheese.</title>
        <authorList>
            <consortium name="US DOE Joint Genome Institute (JGI-PGF)"/>
            <person name="Walter F."/>
            <person name="Albersmeier A."/>
            <person name="Kalinowski J."/>
            <person name="Ruckert C."/>
        </authorList>
    </citation>
    <scope>NUCLEOTIDE SEQUENCE</scope>
    <source>
        <strain evidence="1">KCTC 32513</strain>
    </source>
</reference>
<reference evidence="1" key="2">
    <citation type="submission" date="2020-09" db="EMBL/GenBank/DDBJ databases">
        <authorList>
            <person name="Sun Q."/>
            <person name="Kim S."/>
        </authorList>
    </citation>
    <scope>NUCLEOTIDE SEQUENCE</scope>
    <source>
        <strain evidence="1">KCTC 32513</strain>
    </source>
</reference>
<comment type="caution">
    <text evidence="1">The sequence shown here is derived from an EMBL/GenBank/DDBJ whole genome shotgun (WGS) entry which is preliminary data.</text>
</comment>
<keyword evidence="2" id="KW-1185">Reference proteome</keyword>
<gene>
    <name evidence="1" type="ORF">GCM10009069_12550</name>
</gene>
<dbReference type="EMBL" id="BMZH01000004">
    <property type="protein sequence ID" value="GHA90973.1"/>
    <property type="molecule type" value="Genomic_DNA"/>
</dbReference>
<dbReference type="Proteomes" id="UP000634004">
    <property type="component" value="Unassembled WGS sequence"/>
</dbReference>
<evidence type="ECO:0000313" key="2">
    <source>
        <dbReference type="Proteomes" id="UP000634004"/>
    </source>
</evidence>
<sequence length="60" mass="6947">MTRVGLEIEQNLVWAFTHCNGVISRIQRNPEDLAATFHPLKAEKTEIPQNTAQLQIVRRY</sequence>
<protein>
    <submittedName>
        <fullName evidence="1">Uncharacterized protein</fullName>
    </submittedName>
</protein>